<comment type="caution">
    <text evidence="2">The sequence shown here is derived from an EMBL/GenBank/DDBJ whole genome shotgun (WGS) entry which is preliminary data.</text>
</comment>
<dbReference type="Proteomes" id="UP000017126">
    <property type="component" value="Unassembled WGS sequence"/>
</dbReference>
<accession>A0AAV3KWV5</accession>
<sequence>MFDFNEYLSISKQIESDDKYNSKESYRRTAVSRAYYSAFKKSDEYLKENYDIIYNGSSGKGSHQTVWNLFSTVKELNTLGIHNSGYRMLEKRKCADYIPNETITKTDMALMNREAEKIINNEESAS</sequence>
<dbReference type="AlphaFoldDB" id="A0AAV3KWV5"/>
<dbReference type="Gene3D" id="1.20.120.330">
    <property type="entry name" value="Nucleotidyltransferases domain 2"/>
    <property type="match status" value="1"/>
</dbReference>
<evidence type="ECO:0008006" key="4">
    <source>
        <dbReference type="Google" id="ProtNLM"/>
    </source>
</evidence>
<gene>
    <name evidence="2" type="ORF">O991_03140</name>
    <name evidence="1" type="ORF">O991_03469</name>
</gene>
<evidence type="ECO:0000313" key="2">
    <source>
        <dbReference type="EMBL" id="ERT44897.1"/>
    </source>
</evidence>
<protein>
    <recommendedName>
        <fullName evidence="4">Phage protein</fullName>
    </recommendedName>
</protein>
<proteinExistence type="predicted"/>
<dbReference type="RefSeq" id="WP_002302102.1">
    <property type="nucleotide sequence ID" value="NZ_KI518308.1"/>
</dbReference>
<name>A0AAV3KWV5_ENTFC</name>
<dbReference type="EMBL" id="AXOL01000112">
    <property type="protein sequence ID" value="ERT44296.1"/>
    <property type="molecule type" value="Genomic_DNA"/>
</dbReference>
<evidence type="ECO:0000313" key="1">
    <source>
        <dbReference type="EMBL" id="ERT44296.1"/>
    </source>
</evidence>
<organism evidence="2 3">
    <name type="scientific">Enterococcus faecium 10/96A</name>
    <dbReference type="NCBI Taxonomy" id="1391465"/>
    <lineage>
        <taxon>Bacteria</taxon>
        <taxon>Bacillati</taxon>
        <taxon>Bacillota</taxon>
        <taxon>Bacilli</taxon>
        <taxon>Lactobacillales</taxon>
        <taxon>Enterococcaceae</taxon>
        <taxon>Enterococcus</taxon>
    </lineage>
</organism>
<dbReference type="EMBL" id="AXOL01000095">
    <property type="protein sequence ID" value="ERT44897.1"/>
    <property type="molecule type" value="Genomic_DNA"/>
</dbReference>
<reference evidence="2 3" key="1">
    <citation type="submission" date="2013-09" db="EMBL/GenBank/DDBJ databases">
        <title>The Genome Sequence of Enterococcus faecium 10/96A.</title>
        <authorList>
            <consortium name="The Broad Institute Genome Sequencing Platform"/>
            <consortium name="The Broad Institute Genome Sequencing Center for Infectious Disease"/>
            <person name="Earl A.M."/>
            <person name="Gilmore M.S."/>
            <person name="Lebreton F."/>
            <person name="Courvalin P."/>
            <person name="Walker B."/>
            <person name="Young S.K."/>
            <person name="Zeng Q."/>
            <person name="Gargeya S."/>
            <person name="Fitzgerald M."/>
            <person name="Haas B."/>
            <person name="Abouelleil A."/>
            <person name="Alvarado L."/>
            <person name="Arachchi H.M."/>
            <person name="Berlin A.M."/>
            <person name="Chapman S.B."/>
            <person name="Dewar J."/>
            <person name="Goldberg J."/>
            <person name="Griggs A."/>
            <person name="Gujja S."/>
            <person name="Hansen M."/>
            <person name="Howarth C."/>
            <person name="Imamovic A."/>
            <person name="Larimer J."/>
            <person name="McCowan C."/>
            <person name="Murphy C."/>
            <person name="Neiman D."/>
            <person name="Pearson M."/>
            <person name="Priest M."/>
            <person name="Roberts A."/>
            <person name="Saif S."/>
            <person name="Shea T."/>
            <person name="Sisk P."/>
            <person name="Sykes S."/>
            <person name="Wortman J."/>
            <person name="Nusbaum C."/>
            <person name="Birren B."/>
        </authorList>
    </citation>
    <scope>NUCLEOTIDE SEQUENCE [LARGE SCALE GENOMIC DNA]</scope>
    <source>
        <strain evidence="2 3">10/96A</strain>
    </source>
</reference>
<evidence type="ECO:0000313" key="3">
    <source>
        <dbReference type="Proteomes" id="UP000017126"/>
    </source>
</evidence>